<reference evidence="3 4" key="1">
    <citation type="submission" date="2009-01" db="EMBL/GenBank/DDBJ databases">
        <authorList>
            <person name="Qin X."/>
            <person name="Bachman B."/>
            <person name="Battles P."/>
            <person name="Bell A."/>
            <person name="Bess C."/>
            <person name="Bickham C."/>
            <person name="Chaboub L."/>
            <person name="Chen D."/>
            <person name="Coyle M."/>
            <person name="Deiros D.R."/>
            <person name="Dinh H."/>
            <person name="Forbes L."/>
            <person name="Fowler G."/>
            <person name="Francisco L."/>
            <person name="Fu Q."/>
            <person name="Gubbala S."/>
            <person name="Hale W."/>
            <person name="Han Y."/>
            <person name="Hemphill L."/>
            <person name="Highlander S.K."/>
            <person name="Hirani K."/>
            <person name="Hogues M."/>
            <person name="Jackson L."/>
            <person name="Jakkamsetti A."/>
            <person name="Javaid M."/>
            <person name="Jiang H."/>
            <person name="Korchina V."/>
            <person name="Kovar C."/>
            <person name="Lara F."/>
            <person name="Lee S."/>
            <person name="Mata R."/>
            <person name="Mathew T."/>
            <person name="Moen C."/>
            <person name="Morales K."/>
            <person name="Munidasa M."/>
            <person name="Nazareth L."/>
            <person name="Ngo R."/>
            <person name="Nguyen L."/>
            <person name="Okwuonu G."/>
            <person name="Ongeri F."/>
            <person name="Patil S."/>
            <person name="Petrosino J."/>
            <person name="Pham C."/>
            <person name="Pham P."/>
            <person name="Pu L.-L."/>
            <person name="Puazo M."/>
            <person name="Raj R."/>
            <person name="Reid J."/>
            <person name="Rouhana J."/>
            <person name="Saada N."/>
            <person name="Shang Y."/>
            <person name="Simmons D."/>
            <person name="Thornton R."/>
            <person name="Warren J."/>
            <person name="Weissenberger G."/>
            <person name="Zhang J."/>
            <person name="Zhang L."/>
            <person name="Zhou C."/>
            <person name="Zhu D."/>
            <person name="Muzny D."/>
            <person name="Worley K."/>
            <person name="Gibbs R."/>
        </authorList>
    </citation>
    <scope>NUCLEOTIDE SEQUENCE [LARGE SCALE GENOMIC DNA]</scope>
    <source>
        <strain evidence="4">ATCC 8290 / DSM 20176 / CCUG 30140 / JCM 1155 / KCTC 3500 / NBRC 15886 / NCIMB 8040 / NRRL B-1843 / 9</strain>
    </source>
</reference>
<dbReference type="SMART" id="SM00530">
    <property type="entry name" value="HTH_XRE"/>
    <property type="match status" value="1"/>
</dbReference>
<dbReference type="GO" id="GO:0005829">
    <property type="term" value="C:cytosol"/>
    <property type="evidence" value="ECO:0007669"/>
    <property type="project" value="TreeGrafter"/>
</dbReference>
<proteinExistence type="predicted"/>
<dbReference type="InterPro" id="IPR010982">
    <property type="entry name" value="Lambda_DNA-bd_dom_sf"/>
</dbReference>
<name>C0XGP0_LENH9</name>
<dbReference type="PATRIC" id="fig|1423757.3.peg.2624"/>
<evidence type="ECO:0000313" key="4">
    <source>
        <dbReference type="Proteomes" id="UP000003752"/>
    </source>
</evidence>
<protein>
    <submittedName>
        <fullName evidence="3">DNA-binding helix-turn-helix protein</fullName>
    </submittedName>
</protein>
<organism evidence="3 4">
    <name type="scientific">Lentilactobacillus hilgardii (strain ATCC 8290 / DSM 20176 / CCUG 30140 / JCM 1155 / KCTC 3500 / NBRC 15886 / NCIMB 8040 / NRRL B-1843 / 9)</name>
    <dbReference type="NCBI Taxonomy" id="1423757"/>
    <lineage>
        <taxon>Bacteria</taxon>
        <taxon>Bacillati</taxon>
        <taxon>Bacillota</taxon>
        <taxon>Bacilli</taxon>
        <taxon>Lactobacillales</taxon>
        <taxon>Lactobacillaceae</taxon>
        <taxon>Lentilactobacillus</taxon>
    </lineage>
</organism>
<dbReference type="RefSeq" id="WP_003558709.1">
    <property type="nucleotide sequence ID" value="NZ_AZDF01000009.1"/>
</dbReference>
<evidence type="ECO:0000256" key="1">
    <source>
        <dbReference type="ARBA" id="ARBA00023125"/>
    </source>
</evidence>
<keyword evidence="4" id="KW-1185">Reference proteome</keyword>
<dbReference type="PANTHER" id="PTHR46797">
    <property type="entry name" value="HTH-TYPE TRANSCRIPTIONAL REGULATOR"/>
    <property type="match status" value="1"/>
</dbReference>
<dbReference type="PROSITE" id="PS50943">
    <property type="entry name" value="HTH_CROC1"/>
    <property type="match status" value="1"/>
</dbReference>
<dbReference type="GO" id="GO:0003677">
    <property type="term" value="F:DNA binding"/>
    <property type="evidence" value="ECO:0007669"/>
    <property type="project" value="UniProtKB-KW"/>
</dbReference>
<comment type="caution">
    <text evidence="3">The sequence shown here is derived from an EMBL/GenBank/DDBJ whole genome shotgun (WGS) entry which is preliminary data.</text>
</comment>
<gene>
    <name evidence="3" type="ORF">HMPREF0519_0401</name>
</gene>
<dbReference type="InterPro" id="IPR001387">
    <property type="entry name" value="Cro/C1-type_HTH"/>
</dbReference>
<feature type="domain" description="HTH cro/C1-type" evidence="2">
    <location>
        <begin position="6"/>
        <end position="59"/>
    </location>
</feature>
<dbReference type="CDD" id="cd00093">
    <property type="entry name" value="HTH_XRE"/>
    <property type="match status" value="1"/>
</dbReference>
<evidence type="ECO:0000259" key="2">
    <source>
        <dbReference type="PROSITE" id="PS50943"/>
    </source>
</evidence>
<dbReference type="AlphaFoldDB" id="C0XGP0"/>
<dbReference type="Gene3D" id="1.10.260.40">
    <property type="entry name" value="lambda repressor-like DNA-binding domains"/>
    <property type="match status" value="1"/>
</dbReference>
<dbReference type="HOGENOM" id="CLU_066192_29_2_9"/>
<sequence length="67" mass="7566">MTENQLRFFRDKQKLSQTDLAVKSGVKQSTISSIERGVDPTGRTLRKLAQALNVTTDELLNMKEVTK</sequence>
<dbReference type="GO" id="GO:0003700">
    <property type="term" value="F:DNA-binding transcription factor activity"/>
    <property type="evidence" value="ECO:0007669"/>
    <property type="project" value="TreeGrafter"/>
</dbReference>
<dbReference type="SMR" id="C0XGP0"/>
<dbReference type="Pfam" id="PF01381">
    <property type="entry name" value="HTH_3"/>
    <property type="match status" value="1"/>
</dbReference>
<keyword evidence="1 3" id="KW-0238">DNA-binding</keyword>
<dbReference type="EMBL" id="ACGP01000088">
    <property type="protein sequence ID" value="EEI25452.1"/>
    <property type="molecule type" value="Genomic_DNA"/>
</dbReference>
<evidence type="ECO:0000313" key="3">
    <source>
        <dbReference type="EMBL" id="EEI25452.1"/>
    </source>
</evidence>
<dbReference type="PANTHER" id="PTHR46797:SF1">
    <property type="entry name" value="METHYLPHOSPHONATE SYNTHASE"/>
    <property type="match status" value="1"/>
</dbReference>
<accession>C0XGP0</accession>
<dbReference type="SUPFAM" id="SSF47413">
    <property type="entry name" value="lambda repressor-like DNA-binding domains"/>
    <property type="match status" value="1"/>
</dbReference>
<dbReference type="Proteomes" id="UP000003752">
    <property type="component" value="Unassembled WGS sequence"/>
</dbReference>
<dbReference type="InterPro" id="IPR050807">
    <property type="entry name" value="TransReg_Diox_bact_type"/>
</dbReference>